<accession>A0A813KDV2</accession>
<dbReference type="EMBL" id="CAJNNW010028513">
    <property type="protein sequence ID" value="CAE8696478.1"/>
    <property type="molecule type" value="Genomic_DNA"/>
</dbReference>
<feature type="region of interest" description="Disordered" evidence="1">
    <location>
        <begin position="70"/>
        <end position="92"/>
    </location>
</feature>
<proteinExistence type="predicted"/>
<gene>
    <name evidence="2" type="ORF">PGLA2088_LOCUS29849</name>
</gene>
<feature type="non-terminal residue" evidence="2">
    <location>
        <position position="506"/>
    </location>
</feature>
<feature type="region of interest" description="Disordered" evidence="1">
    <location>
        <begin position="416"/>
        <end position="506"/>
    </location>
</feature>
<dbReference type="Proteomes" id="UP000626109">
    <property type="component" value="Unassembled WGS sequence"/>
</dbReference>
<dbReference type="PANTHER" id="PTHR42264">
    <property type="entry name" value="EPHRIN_REC_LIKE DOMAIN-CONTAINING PROTEIN"/>
    <property type="match status" value="1"/>
</dbReference>
<name>A0A813KDV2_POLGL</name>
<feature type="compositionally biased region" description="Low complexity" evidence="1">
    <location>
        <begin position="18"/>
        <end position="52"/>
    </location>
</feature>
<feature type="compositionally biased region" description="Low complexity" evidence="1">
    <location>
        <begin position="358"/>
        <end position="379"/>
    </location>
</feature>
<protein>
    <submittedName>
        <fullName evidence="2">Uncharacterized protein</fullName>
    </submittedName>
</protein>
<evidence type="ECO:0000256" key="1">
    <source>
        <dbReference type="SAM" id="MobiDB-lite"/>
    </source>
</evidence>
<feature type="region of interest" description="Disordered" evidence="1">
    <location>
        <begin position="257"/>
        <end position="325"/>
    </location>
</feature>
<sequence length="506" mass="53733">SSSSSDFQQGAGSDCRASNNNTNNNSNDNSINNNNSNKNNNNNSNSNTNTNNRMESEAIADTPLAMCCLASPDRPVGSPWPGRTPSTGDGLLGLSAAELGDSLDLLASSSASSQLSTPLRPDAMLPGSYAEFSSPEGPEAEEAECSCCGRSFRRDRLSVHAQICRRAAATAGRRHVFESKRHRLSELGERWWSSRARSMSGAGGHSLSCSEASLVGKSTCIALRSLDLLRSGESLGSSNFDQRAPAAIVDSRGLTSSPALGAAKRSSSGSRTDVKRAGSAMDKTPENPSSSRPGKGRGKGKSKVPPVTPARSQQRGPPSGPEAMAKAFAEDGSTCRVPELPEIRWTPAAQDQAWTLDNNSNNNININNSNKNNNSNNNKWWTLDTGNNNKGWTLDTGVQAEDAVQQLSTLDALVQGKDAGNNNSNNSNNNNNNSDNNSNDSNSDSDVEDEPRSLEDEQSECSFDNDNNNYNTNNNSDDEECSPDAAEETQAPSRLPPSIKSSLGPL</sequence>
<comment type="caution">
    <text evidence="2">The sequence shown here is derived from an EMBL/GenBank/DDBJ whole genome shotgun (WGS) entry which is preliminary data.</text>
</comment>
<organism evidence="2 3">
    <name type="scientific">Polarella glacialis</name>
    <name type="common">Dinoflagellate</name>
    <dbReference type="NCBI Taxonomy" id="89957"/>
    <lineage>
        <taxon>Eukaryota</taxon>
        <taxon>Sar</taxon>
        <taxon>Alveolata</taxon>
        <taxon>Dinophyceae</taxon>
        <taxon>Suessiales</taxon>
        <taxon>Suessiaceae</taxon>
        <taxon>Polarella</taxon>
    </lineage>
</organism>
<feature type="region of interest" description="Disordered" evidence="1">
    <location>
        <begin position="355"/>
        <end position="384"/>
    </location>
</feature>
<feature type="compositionally biased region" description="Acidic residues" evidence="1">
    <location>
        <begin position="476"/>
        <end position="487"/>
    </location>
</feature>
<feature type="region of interest" description="Disordered" evidence="1">
    <location>
        <begin position="1"/>
        <end position="52"/>
    </location>
</feature>
<reference evidence="2" key="1">
    <citation type="submission" date="2021-02" db="EMBL/GenBank/DDBJ databases">
        <authorList>
            <person name="Dougan E. K."/>
            <person name="Rhodes N."/>
            <person name="Thang M."/>
            <person name="Chan C."/>
        </authorList>
    </citation>
    <scope>NUCLEOTIDE SEQUENCE</scope>
</reference>
<feature type="non-terminal residue" evidence="2">
    <location>
        <position position="1"/>
    </location>
</feature>
<feature type="compositionally biased region" description="Polar residues" evidence="1">
    <location>
        <begin position="1"/>
        <end position="11"/>
    </location>
</feature>
<evidence type="ECO:0000313" key="2">
    <source>
        <dbReference type="EMBL" id="CAE8696478.1"/>
    </source>
</evidence>
<feature type="compositionally biased region" description="Low complexity" evidence="1">
    <location>
        <begin position="421"/>
        <end position="442"/>
    </location>
</feature>
<dbReference type="AlphaFoldDB" id="A0A813KDV2"/>
<evidence type="ECO:0000313" key="3">
    <source>
        <dbReference type="Proteomes" id="UP000626109"/>
    </source>
</evidence>
<feature type="compositionally biased region" description="Low complexity" evidence="1">
    <location>
        <begin position="464"/>
        <end position="475"/>
    </location>
</feature>